<comment type="subcellular location">
    <subcellularLocation>
        <location evidence="1">Cytoplasm</location>
        <location evidence="1">Cytoskeleton</location>
        <location evidence="1">Cilium basal body</location>
    </subcellularLocation>
</comment>
<evidence type="ECO:0000259" key="10">
    <source>
        <dbReference type="Pfam" id="PF15911"/>
    </source>
</evidence>
<gene>
    <name evidence="14" type="ORF">BIW11_00850</name>
</gene>
<evidence type="ECO:0000256" key="6">
    <source>
        <dbReference type="ARBA" id="ARBA00022803"/>
    </source>
</evidence>
<evidence type="ECO:0000313" key="15">
    <source>
        <dbReference type="Proteomes" id="UP000192247"/>
    </source>
</evidence>
<keyword evidence="3" id="KW-0853">WD repeat</keyword>
<dbReference type="STRING" id="418985.A0A1V9XNR7"/>
<keyword evidence="2" id="KW-0963">Cytoplasm</keyword>
<dbReference type="PANTHER" id="PTHR14920:SF0">
    <property type="entry name" value="WD REPEAT DOMAIN 19"/>
    <property type="match status" value="1"/>
</dbReference>
<protein>
    <submittedName>
        <fullName evidence="14">WD repeat-containing protein 19-like</fullName>
    </submittedName>
</protein>
<dbReference type="Pfam" id="PF23389">
    <property type="entry name" value="Beta-prop_WDR19_1st"/>
    <property type="match status" value="1"/>
</dbReference>
<dbReference type="SUPFAM" id="SSF50978">
    <property type="entry name" value="WD40 repeat-like"/>
    <property type="match status" value="3"/>
</dbReference>
<organism evidence="14 15">
    <name type="scientific">Tropilaelaps mercedesae</name>
    <dbReference type="NCBI Taxonomy" id="418985"/>
    <lineage>
        <taxon>Eukaryota</taxon>
        <taxon>Metazoa</taxon>
        <taxon>Ecdysozoa</taxon>
        <taxon>Arthropoda</taxon>
        <taxon>Chelicerata</taxon>
        <taxon>Arachnida</taxon>
        <taxon>Acari</taxon>
        <taxon>Parasitiformes</taxon>
        <taxon>Mesostigmata</taxon>
        <taxon>Gamasina</taxon>
        <taxon>Dermanyssoidea</taxon>
        <taxon>Laelapidae</taxon>
        <taxon>Tropilaelaps</taxon>
    </lineage>
</organism>
<evidence type="ECO:0000256" key="7">
    <source>
        <dbReference type="ARBA" id="ARBA00023069"/>
    </source>
</evidence>
<evidence type="ECO:0000256" key="3">
    <source>
        <dbReference type="ARBA" id="ARBA00022574"/>
    </source>
</evidence>
<dbReference type="FunFam" id="2.130.10.10:FF:000242">
    <property type="entry name" value="WD repeat domain 19, isoform CRA_a"/>
    <property type="match status" value="1"/>
</dbReference>
<evidence type="ECO:0000313" key="14">
    <source>
        <dbReference type="EMBL" id="OQR75032.1"/>
    </source>
</evidence>
<dbReference type="InterPro" id="IPR056170">
    <property type="entry name" value="Znf_IFT121-like"/>
</dbReference>
<evidence type="ECO:0000256" key="9">
    <source>
        <dbReference type="ARBA" id="ARBA00023273"/>
    </source>
</evidence>
<dbReference type="InParanoid" id="A0A1V9XNR7"/>
<keyword evidence="6" id="KW-0802">TPR repeat</keyword>
<dbReference type="Gene3D" id="1.25.40.470">
    <property type="match status" value="2"/>
</dbReference>
<dbReference type="FunCoup" id="A0A1V9XNR7">
    <property type="interactions" value="103"/>
</dbReference>
<evidence type="ECO:0000256" key="2">
    <source>
        <dbReference type="ARBA" id="ARBA00022490"/>
    </source>
</evidence>
<evidence type="ECO:0000256" key="4">
    <source>
        <dbReference type="ARBA" id="ARBA00022737"/>
    </source>
</evidence>
<feature type="domain" description="WDR19 first beta-propeller" evidence="12">
    <location>
        <begin position="19"/>
        <end position="332"/>
    </location>
</feature>
<name>A0A1V9XNR7_9ACAR</name>
<dbReference type="Pfam" id="PF24762">
    <property type="entry name" value="TPR_IF140-IFT172"/>
    <property type="match status" value="1"/>
</dbReference>
<dbReference type="InterPro" id="IPR015943">
    <property type="entry name" value="WD40/YVTN_repeat-like_dom_sf"/>
</dbReference>
<dbReference type="PANTHER" id="PTHR14920">
    <property type="entry name" value="OSMOTIC AVOIDANCE ABNORMAL PROTEIN 1/WD REPEAT MEMBRANE PROTEIN"/>
    <property type="match status" value="1"/>
</dbReference>
<evidence type="ECO:0000256" key="8">
    <source>
        <dbReference type="ARBA" id="ARBA00023212"/>
    </source>
</evidence>
<dbReference type="GO" id="GO:0060271">
    <property type="term" value="P:cilium assembly"/>
    <property type="evidence" value="ECO:0007669"/>
    <property type="project" value="TreeGrafter"/>
</dbReference>
<dbReference type="GO" id="GO:0030991">
    <property type="term" value="C:intraciliary transport particle A"/>
    <property type="evidence" value="ECO:0007669"/>
    <property type="project" value="TreeGrafter"/>
</dbReference>
<evidence type="ECO:0000256" key="1">
    <source>
        <dbReference type="ARBA" id="ARBA00004120"/>
    </source>
</evidence>
<dbReference type="InterPro" id="IPR001680">
    <property type="entry name" value="WD40_rpt"/>
</dbReference>
<dbReference type="Proteomes" id="UP000192247">
    <property type="component" value="Unassembled WGS sequence"/>
</dbReference>
<dbReference type="Pfam" id="PF15911">
    <property type="entry name" value="Beta-prop_WDR19_2nd"/>
    <property type="match status" value="1"/>
</dbReference>
<evidence type="ECO:0000256" key="5">
    <source>
        <dbReference type="ARBA" id="ARBA00022794"/>
    </source>
</evidence>
<feature type="domain" description="IFT121-like zinc finger" evidence="11">
    <location>
        <begin position="1230"/>
        <end position="1273"/>
    </location>
</feature>
<feature type="domain" description="IF140/IFT172/WDR19 TPR" evidence="13">
    <location>
        <begin position="805"/>
        <end position="1091"/>
    </location>
</feature>
<feature type="domain" description="WDR19 WD40 repeat" evidence="10">
    <location>
        <begin position="354"/>
        <end position="597"/>
    </location>
</feature>
<dbReference type="InterPro" id="IPR040379">
    <property type="entry name" value="WDR19/dyf-2"/>
</dbReference>
<evidence type="ECO:0000259" key="11">
    <source>
        <dbReference type="Pfam" id="PF23145"/>
    </source>
</evidence>
<dbReference type="InterPro" id="IPR039468">
    <property type="entry name" value="WDR19_WD40_rpt"/>
</dbReference>
<dbReference type="Pfam" id="PF23145">
    <property type="entry name" value="Zf_2nd_IFT121"/>
    <property type="match status" value="1"/>
</dbReference>
<evidence type="ECO:0000259" key="13">
    <source>
        <dbReference type="Pfam" id="PF24762"/>
    </source>
</evidence>
<sequence>MVNLKPVFVIGGSNGPLLASWQKFKAHYLVTTGLDQIVNIYDRQGAHVDQMALVGLCSGMDWHKDGDNLAIITDRSPSIYIWDANSHRVSQIDTGMRDTLTFVAWAQTAAFLAVGTSKGNLLIFHYRTSRKVPILGKHSKRIVCGAWSKENILALAGDDFNLTISNQEGDTLSQTSLKSEPSILKFGCNSNVQSQNIVSCVLGKKTLYLVDIYDSENPILLGFQDRYGAIVDYEWSSDALIILGFTEGFVVVVSAIPKEIGQELRMVRCHREGLVHIAISSEYSKVATGSGNQVKVYNANDLDEVEQLISTEDSIEWLQWAGDGQLLAAGTTSHVAVYLTKLPVLGDSFESRYAILSSLMEVTVGDALEPAAERIVRIDVEPLFVALGPCHIAVGINNRATLYPTSDDRSRTMKEFLSTVRRLKLTSDYAIGLLDNKIQIIGIDSEEGRMLNNATCLDVTDDFLIYGTTQGDIEMFYFQDFANVNQFRHSCKVTTLFSHPSGTKMIIFDEEQQAFLYTPTDDHLIGIAQTPPIVEGVLWDQQVPHIFTIFDSKQLYLFSHSREEVTLADKVKIPSGIKPLVMVNGILTCQTQNGKSSTFNSQPVDRTVTGPALLKSNLKSALKLRKLEDAFVICDSIDQPDEWKQLATAAMDELHIDMAIKAYKRAGDLGMAWSLESVRHVEDIYEIEGYMSLFRNEFDKAQEFFVKSSNPRAALQMRRDLLHWEQALQLAKHLAPDEMPYREYAQQLELAGDYMNALANYEKGLEKGDEYCRWGIARTSVRCGDSRKGVEMALKIGDRGLLKECASILETNKQTLEAAVLFEKAKYFEKAAALYVKAKSWGKVGELLPHVTSNAVLLQYGKFKESEGSYKEALEAYEQAKDYDSIIRVELRHTNNLERAVKLARDTRSVQGAKLVAEYFQAQNDMSSAIEFLVFSNCAEEAFTLARKTKQMEIYAGVAVNDYERIAQYFEEERDNLNAGKYLSKCGQYHKAFKYLMKAVANDSTEAIEIAVDTVCYAQDKELAAKLTNFLTGESDGIPKDLRYLCRLYINLGRYSDAAKTAVVIAEEEQDSGNYKLAHDILMSMHKQLVDNEVTPPLELMNSLHMLHSYVLAKVHVKRADHIRAARLLMRISDNLKRFPSHDVKILTSTVIECQRAGLKGSAYHYATILLRSEYRDQIEPKYRDKMAALVKNAAVRESEPDERSPCEKCGELLANYLLSCTECKCPLGMCMASGRHLTGRDQSTCPHCHFVAFTEELMLVLHDLGMICPMCEGELNLDQLVIPAGVKQSLADATE</sequence>
<dbReference type="GO" id="GO:0035721">
    <property type="term" value="P:intraciliary retrograde transport"/>
    <property type="evidence" value="ECO:0007669"/>
    <property type="project" value="InterPro"/>
</dbReference>
<proteinExistence type="predicted"/>
<evidence type="ECO:0000259" key="12">
    <source>
        <dbReference type="Pfam" id="PF23389"/>
    </source>
</evidence>
<dbReference type="InterPro" id="IPR057855">
    <property type="entry name" value="Beta-prop_WDR19_1st"/>
</dbReference>
<dbReference type="Gene3D" id="2.130.10.10">
    <property type="entry name" value="YVTN repeat-like/Quinoprotein amine dehydrogenase"/>
    <property type="match status" value="2"/>
</dbReference>
<dbReference type="InterPro" id="IPR036322">
    <property type="entry name" value="WD40_repeat_dom_sf"/>
</dbReference>
<keyword evidence="4" id="KW-0677">Repeat</keyword>
<dbReference type="InterPro" id="IPR056168">
    <property type="entry name" value="TPR_IF140/IFT172/WDR19"/>
</dbReference>
<dbReference type="OrthoDB" id="10250638at2759"/>
<dbReference type="EMBL" id="MNPL01006993">
    <property type="protein sequence ID" value="OQR75032.1"/>
    <property type="molecule type" value="Genomic_DNA"/>
</dbReference>
<keyword evidence="8" id="KW-0206">Cytoskeleton</keyword>
<reference evidence="14 15" key="1">
    <citation type="journal article" date="2017" name="Gigascience">
        <title>Draft genome of the honey bee ectoparasitic mite, Tropilaelaps mercedesae, is shaped by the parasitic life history.</title>
        <authorList>
            <person name="Dong X."/>
            <person name="Armstrong S.D."/>
            <person name="Xia D."/>
            <person name="Makepeace B.L."/>
            <person name="Darby A.C."/>
            <person name="Kadowaki T."/>
        </authorList>
    </citation>
    <scope>NUCLEOTIDE SEQUENCE [LARGE SCALE GENOMIC DNA]</scope>
    <source>
        <strain evidence="14">Wuxi-XJTLU</strain>
    </source>
</reference>
<keyword evidence="7" id="KW-0969">Cilium</keyword>
<accession>A0A1V9XNR7</accession>
<keyword evidence="9" id="KW-0966">Cell projection</keyword>
<dbReference type="GO" id="GO:0005929">
    <property type="term" value="C:cilium"/>
    <property type="evidence" value="ECO:0007669"/>
    <property type="project" value="TreeGrafter"/>
</dbReference>
<comment type="caution">
    <text evidence="14">The sequence shown here is derived from an EMBL/GenBank/DDBJ whole genome shotgun (WGS) entry which is preliminary data.</text>
</comment>
<dbReference type="SMART" id="SM00320">
    <property type="entry name" value="WD40"/>
    <property type="match status" value="6"/>
</dbReference>
<keyword evidence="5" id="KW-0970">Cilium biogenesis/degradation</keyword>
<keyword evidence="15" id="KW-1185">Reference proteome</keyword>